<protein>
    <recommendedName>
        <fullName evidence="3">Abi-like protein</fullName>
    </recommendedName>
</protein>
<evidence type="ECO:0008006" key="3">
    <source>
        <dbReference type="Google" id="ProtNLM"/>
    </source>
</evidence>
<dbReference type="InterPro" id="IPR011664">
    <property type="entry name" value="Abi_system_AbiD/AbiF-like"/>
</dbReference>
<comment type="caution">
    <text evidence="1">The sequence shown here is derived from an EMBL/GenBank/DDBJ whole genome shotgun (WGS) entry which is preliminary data.</text>
</comment>
<proteinExistence type="predicted"/>
<dbReference type="Pfam" id="PF07751">
    <property type="entry name" value="Abi_2"/>
    <property type="match status" value="1"/>
</dbReference>
<name>A0ABP0VDW4_9BRYO</name>
<organism evidence="1 2">
    <name type="scientific">Sphagnum jensenii</name>
    <dbReference type="NCBI Taxonomy" id="128206"/>
    <lineage>
        <taxon>Eukaryota</taxon>
        <taxon>Viridiplantae</taxon>
        <taxon>Streptophyta</taxon>
        <taxon>Embryophyta</taxon>
        <taxon>Bryophyta</taxon>
        <taxon>Sphagnophytina</taxon>
        <taxon>Sphagnopsida</taxon>
        <taxon>Sphagnales</taxon>
        <taxon>Sphagnaceae</taxon>
        <taxon>Sphagnum</taxon>
    </lineage>
</organism>
<reference evidence="1" key="1">
    <citation type="submission" date="2024-02" db="EMBL/GenBank/DDBJ databases">
        <authorList>
            <consortium name="ELIXIR-Norway"/>
            <consortium name="Elixir Norway"/>
        </authorList>
    </citation>
    <scope>NUCLEOTIDE SEQUENCE</scope>
</reference>
<gene>
    <name evidence="1" type="ORF">CSSPJE1EN1_LOCUS28013</name>
</gene>
<dbReference type="Proteomes" id="UP001497444">
    <property type="component" value="Unassembled WGS sequence"/>
</dbReference>
<evidence type="ECO:0000313" key="2">
    <source>
        <dbReference type="Proteomes" id="UP001497444"/>
    </source>
</evidence>
<keyword evidence="2" id="KW-1185">Reference proteome</keyword>
<accession>A0ABP0VDW4</accession>
<dbReference type="EMBL" id="CAXAQS010000680">
    <property type="protein sequence ID" value="CAK9252635.1"/>
    <property type="molecule type" value="Genomic_DNA"/>
</dbReference>
<evidence type="ECO:0000313" key="1">
    <source>
        <dbReference type="EMBL" id="CAK9252635.1"/>
    </source>
</evidence>
<sequence>MTPELQQFLSIHRLAPYHLPGETSDTAFVRYQWNIQLAEALLPSINYLEIGLRNGLDRAITSIYGQDWILNPPYQLRMSEADIRQIEDLKDDIQKTKGYPAKHDDVLARLGFGFWVAFFHKRYISGLWSRGKNPLVSIFPNMASTLRTRELVFARLRTIKALRNRIAHHEPIWKATPTVDEVHKTCIEIVCGMSNEAAIELAKIDRFQAIYDKTGAQQK</sequence>